<dbReference type="EC" id="2.2.1.1" evidence="2"/>
<dbReference type="RefSeq" id="WP_145182026.1">
    <property type="nucleotide sequence ID" value="NZ_CP036290.1"/>
</dbReference>
<keyword evidence="3" id="KW-1185">Reference proteome</keyword>
<dbReference type="PANTHER" id="PTHR43825:SF5">
    <property type="entry name" value="HYPOTHETICAL TRANSKETOLASE FAMILY PROTEIN"/>
    <property type="match status" value="1"/>
</dbReference>
<dbReference type="GO" id="GO:0004802">
    <property type="term" value="F:transketolase activity"/>
    <property type="evidence" value="ECO:0007669"/>
    <property type="project" value="UniProtKB-EC"/>
</dbReference>
<feature type="domain" description="Transketolase N-terminal" evidence="1">
    <location>
        <begin position="132"/>
        <end position="296"/>
    </location>
</feature>
<protein>
    <submittedName>
        <fullName evidence="2">Transketolase</fullName>
        <ecNumber evidence="2">2.2.1.1</ecNumber>
    </submittedName>
</protein>
<dbReference type="InterPro" id="IPR029061">
    <property type="entry name" value="THDP-binding"/>
</dbReference>
<dbReference type="Proteomes" id="UP000319342">
    <property type="component" value="Chromosome"/>
</dbReference>
<dbReference type="InterPro" id="IPR051157">
    <property type="entry name" value="PDH/Transketolase"/>
</dbReference>
<dbReference type="Pfam" id="PF00456">
    <property type="entry name" value="Transketolase_N"/>
    <property type="match status" value="1"/>
</dbReference>
<dbReference type="PANTHER" id="PTHR43825">
    <property type="entry name" value="PYRUVATE DEHYDROGENASE E1 COMPONENT"/>
    <property type="match status" value="1"/>
</dbReference>
<dbReference type="AlphaFoldDB" id="A0A518CUY7"/>
<dbReference type="EMBL" id="CP036290">
    <property type="protein sequence ID" value="QDU83039.1"/>
    <property type="molecule type" value="Genomic_DNA"/>
</dbReference>
<dbReference type="InterPro" id="IPR005474">
    <property type="entry name" value="Transketolase_N"/>
</dbReference>
<dbReference type="Gene3D" id="3.40.50.970">
    <property type="match status" value="2"/>
</dbReference>
<proteinExistence type="predicted"/>
<accession>A0A518CUY7</accession>
<organism evidence="2 3">
    <name type="scientific">Rohdeia mirabilis</name>
    <dbReference type="NCBI Taxonomy" id="2528008"/>
    <lineage>
        <taxon>Bacteria</taxon>
        <taxon>Pseudomonadati</taxon>
        <taxon>Planctomycetota</taxon>
        <taxon>Planctomycetia</taxon>
        <taxon>Planctomycetia incertae sedis</taxon>
        <taxon>Rohdeia</taxon>
    </lineage>
</organism>
<evidence type="ECO:0000259" key="1">
    <source>
        <dbReference type="Pfam" id="PF00456"/>
    </source>
</evidence>
<evidence type="ECO:0000313" key="2">
    <source>
        <dbReference type="EMBL" id="QDU83039.1"/>
    </source>
</evidence>
<name>A0A518CUY7_9BACT</name>
<gene>
    <name evidence="2" type="primary">tkt_1</name>
    <name evidence="2" type="ORF">Pla163_01350</name>
</gene>
<dbReference type="SUPFAM" id="SSF52518">
    <property type="entry name" value="Thiamin diphosphate-binding fold (THDP-binding)"/>
    <property type="match status" value="2"/>
</dbReference>
<reference evidence="2 3" key="1">
    <citation type="submission" date="2019-02" db="EMBL/GenBank/DDBJ databases">
        <title>Deep-cultivation of Planctomycetes and their phenomic and genomic characterization uncovers novel biology.</title>
        <authorList>
            <person name="Wiegand S."/>
            <person name="Jogler M."/>
            <person name="Boedeker C."/>
            <person name="Pinto D."/>
            <person name="Vollmers J."/>
            <person name="Rivas-Marin E."/>
            <person name="Kohn T."/>
            <person name="Peeters S.H."/>
            <person name="Heuer A."/>
            <person name="Rast P."/>
            <person name="Oberbeckmann S."/>
            <person name="Bunk B."/>
            <person name="Jeske O."/>
            <person name="Meyerdierks A."/>
            <person name="Storesund J.E."/>
            <person name="Kallscheuer N."/>
            <person name="Luecker S."/>
            <person name="Lage O.M."/>
            <person name="Pohl T."/>
            <person name="Merkel B.J."/>
            <person name="Hornburger P."/>
            <person name="Mueller R.-W."/>
            <person name="Bruemmer F."/>
            <person name="Labrenz M."/>
            <person name="Spormann A.M."/>
            <person name="Op den Camp H."/>
            <person name="Overmann J."/>
            <person name="Amann R."/>
            <person name="Jetten M.S.M."/>
            <person name="Mascher T."/>
            <person name="Medema M.H."/>
            <person name="Devos D.P."/>
            <person name="Kaster A.-K."/>
            <person name="Ovreas L."/>
            <person name="Rohde M."/>
            <person name="Galperin M.Y."/>
            <person name="Jogler C."/>
        </authorList>
    </citation>
    <scope>NUCLEOTIDE SEQUENCE [LARGE SCALE GENOMIC DNA]</scope>
    <source>
        <strain evidence="2 3">Pla163</strain>
    </source>
</reference>
<dbReference type="OrthoDB" id="8732661at2"/>
<keyword evidence="2" id="KW-0808">Transferase</keyword>
<evidence type="ECO:0000313" key="3">
    <source>
        <dbReference type="Proteomes" id="UP000319342"/>
    </source>
</evidence>
<sequence length="780" mass="85302">MQTQARPTFDALAPHFDHWKKVGDMMDQCIDLMLNLRQSGHPGGSRSKVPMLVASTLGAGMRFDIRNPQAAFGDRFVLVAGHCNPAIYALLAVYNEAMRRRFEKTGDARFQLHNQDEWGLYPEDLLTLRHNGGLPGHAEMEGKTLFFKFNTGPSGHGAPAALGEAMALKHAGAGDVKVFAMEGEGGHTAGAHHEVKNSAFGLGLDNLVYLMDWNDHGIDSFANSEVMHGGPKEWFEPYGWRVAGAEDGEDYAQLTRALLEIVHADDTGGRPGCVWFKVRKGRGYGVFDAASHGKAHARNGEMFWKCREEFASRYGLAFDGHGDTQDPGEGPCREQTRGWLETVFELFDKDEALLEYLTDTLVEQGEAVPTRPDSFNLTSEANLATDRSWLDVSTLPKELFVAPGAKAANKDGFAKFGAWVNGVAKQRMGRPLVLACSADLADSTAISGFAKAWGDEPGFGWYERNSNVGGALLPQQITEFTNAGLVAGIATVNMAADPENDFVGFWGACSTYGSFSYLKYGLMRLFSQLAQDCPLKVGKTIWVVGHSGPETAEDSRTHFGIFAPAVTQLFPRGHVINLHPFEHNEVAPMLAAALQADAPIVALHLTRPTVSIPDRRALGIPSHLDAAKGAYVLRDHDPNRPKQGTVFVQGTSTTESIYEILPRLADASAPNIKLIAAVSPELYALQSQAYRDSVCDHEDWLDSTVITNGARKLMGDWLAHSVAYDYAMGSDWDDRWRTGGNVAELKVEAKIDAESLWEGLLRFAGDRKKRLAQLTHPDAK</sequence>